<dbReference type="Proteomes" id="UP001341840">
    <property type="component" value="Unassembled WGS sequence"/>
</dbReference>
<proteinExistence type="predicted"/>
<gene>
    <name evidence="1" type="ORF">PIB30_052590</name>
</gene>
<dbReference type="EMBL" id="JASCZI010000383">
    <property type="protein sequence ID" value="MED6111468.1"/>
    <property type="molecule type" value="Genomic_DNA"/>
</dbReference>
<comment type="caution">
    <text evidence="1">The sequence shown here is derived from an EMBL/GenBank/DDBJ whole genome shotgun (WGS) entry which is preliminary data.</text>
</comment>
<sequence length="138" mass="15861">MTDKCGKTIGNGLDTFFWTDQWIHQDCRLSNLVTSPIPTERLQDKVADYVDRNGHWDIRRFQQLIPPIKSEQYLPLQKREKTCYAGTIMQMATSLLPRLTKFSQMKLRRSRRSGNLFGNGKALKESKCSCGDLSMEGS</sequence>
<protein>
    <submittedName>
        <fullName evidence="1">Uncharacterized protein</fullName>
    </submittedName>
</protein>
<name>A0ABU6QI17_9FABA</name>
<accession>A0ABU6QI17</accession>
<reference evidence="1 2" key="1">
    <citation type="journal article" date="2023" name="Plants (Basel)">
        <title>Bridging the Gap: Combining Genomics and Transcriptomics Approaches to Understand Stylosanthes scabra, an Orphan Legume from the Brazilian Caatinga.</title>
        <authorList>
            <person name="Ferreira-Neto J.R.C."/>
            <person name="da Silva M.D."/>
            <person name="Binneck E."/>
            <person name="de Melo N.F."/>
            <person name="da Silva R.H."/>
            <person name="de Melo A.L.T.M."/>
            <person name="Pandolfi V."/>
            <person name="Bustamante F.O."/>
            <person name="Brasileiro-Vidal A.C."/>
            <person name="Benko-Iseppon A.M."/>
        </authorList>
    </citation>
    <scope>NUCLEOTIDE SEQUENCE [LARGE SCALE GENOMIC DNA]</scope>
    <source>
        <tissue evidence="1">Leaves</tissue>
    </source>
</reference>
<evidence type="ECO:0000313" key="2">
    <source>
        <dbReference type="Proteomes" id="UP001341840"/>
    </source>
</evidence>
<evidence type="ECO:0000313" key="1">
    <source>
        <dbReference type="EMBL" id="MED6111468.1"/>
    </source>
</evidence>
<keyword evidence="2" id="KW-1185">Reference proteome</keyword>
<organism evidence="1 2">
    <name type="scientific">Stylosanthes scabra</name>
    <dbReference type="NCBI Taxonomy" id="79078"/>
    <lineage>
        <taxon>Eukaryota</taxon>
        <taxon>Viridiplantae</taxon>
        <taxon>Streptophyta</taxon>
        <taxon>Embryophyta</taxon>
        <taxon>Tracheophyta</taxon>
        <taxon>Spermatophyta</taxon>
        <taxon>Magnoliopsida</taxon>
        <taxon>eudicotyledons</taxon>
        <taxon>Gunneridae</taxon>
        <taxon>Pentapetalae</taxon>
        <taxon>rosids</taxon>
        <taxon>fabids</taxon>
        <taxon>Fabales</taxon>
        <taxon>Fabaceae</taxon>
        <taxon>Papilionoideae</taxon>
        <taxon>50 kb inversion clade</taxon>
        <taxon>dalbergioids sensu lato</taxon>
        <taxon>Dalbergieae</taxon>
        <taxon>Pterocarpus clade</taxon>
        <taxon>Stylosanthes</taxon>
    </lineage>
</organism>